<dbReference type="EMBL" id="HG740440">
    <property type="protein sequence ID" value="CDP20555.1"/>
    <property type="molecule type" value="Genomic_DNA"/>
</dbReference>
<dbReference type="Proteomes" id="UP000295252">
    <property type="component" value="Unassembled WGS sequence"/>
</dbReference>
<evidence type="ECO:0000313" key="2">
    <source>
        <dbReference type="Proteomes" id="UP000295252"/>
    </source>
</evidence>
<keyword evidence="2" id="KW-1185">Reference proteome</keyword>
<reference evidence="2" key="1">
    <citation type="journal article" date="2014" name="Science">
        <title>The coffee genome provides insight into the convergent evolution of caffeine biosynthesis.</title>
        <authorList>
            <person name="Denoeud F."/>
            <person name="Carretero-Paulet L."/>
            <person name="Dereeper A."/>
            <person name="Droc G."/>
            <person name="Guyot R."/>
            <person name="Pietrella M."/>
            <person name="Zheng C."/>
            <person name="Alberti A."/>
            <person name="Anthony F."/>
            <person name="Aprea G."/>
            <person name="Aury J.M."/>
            <person name="Bento P."/>
            <person name="Bernard M."/>
            <person name="Bocs S."/>
            <person name="Campa C."/>
            <person name="Cenci A."/>
            <person name="Combes M.C."/>
            <person name="Crouzillat D."/>
            <person name="Da Silva C."/>
            <person name="Daddiego L."/>
            <person name="De Bellis F."/>
            <person name="Dussert S."/>
            <person name="Garsmeur O."/>
            <person name="Gayraud T."/>
            <person name="Guignon V."/>
            <person name="Jahn K."/>
            <person name="Jamilloux V."/>
            <person name="Joet T."/>
            <person name="Labadie K."/>
            <person name="Lan T."/>
            <person name="Leclercq J."/>
            <person name="Lepelley M."/>
            <person name="Leroy T."/>
            <person name="Li L.T."/>
            <person name="Librado P."/>
            <person name="Lopez L."/>
            <person name="Munoz A."/>
            <person name="Noel B."/>
            <person name="Pallavicini A."/>
            <person name="Perrotta G."/>
            <person name="Poncet V."/>
            <person name="Pot D."/>
            <person name="Priyono X."/>
            <person name="Rigoreau M."/>
            <person name="Rouard M."/>
            <person name="Rozas J."/>
            <person name="Tranchant-Dubreuil C."/>
            <person name="VanBuren R."/>
            <person name="Zhang Q."/>
            <person name="Andrade A.C."/>
            <person name="Argout X."/>
            <person name="Bertrand B."/>
            <person name="de Kochko A."/>
            <person name="Graziosi G."/>
            <person name="Henry R.J."/>
            <person name="Jayarama X."/>
            <person name="Ming R."/>
            <person name="Nagai C."/>
            <person name="Rounsley S."/>
            <person name="Sankoff D."/>
            <person name="Giuliano G."/>
            <person name="Albert V.A."/>
            <person name="Wincker P."/>
            <person name="Lashermes P."/>
        </authorList>
    </citation>
    <scope>NUCLEOTIDE SEQUENCE [LARGE SCALE GENOMIC DNA]</scope>
    <source>
        <strain evidence="2">cv. DH200-94</strain>
    </source>
</reference>
<organism evidence="1 2">
    <name type="scientific">Coffea canephora</name>
    <name type="common">Robusta coffee</name>
    <dbReference type="NCBI Taxonomy" id="49390"/>
    <lineage>
        <taxon>Eukaryota</taxon>
        <taxon>Viridiplantae</taxon>
        <taxon>Streptophyta</taxon>
        <taxon>Embryophyta</taxon>
        <taxon>Tracheophyta</taxon>
        <taxon>Spermatophyta</taxon>
        <taxon>Magnoliopsida</taxon>
        <taxon>eudicotyledons</taxon>
        <taxon>Gunneridae</taxon>
        <taxon>Pentapetalae</taxon>
        <taxon>asterids</taxon>
        <taxon>lamiids</taxon>
        <taxon>Gentianales</taxon>
        <taxon>Rubiaceae</taxon>
        <taxon>Ixoroideae</taxon>
        <taxon>Gardenieae complex</taxon>
        <taxon>Bertiereae - Coffeeae clade</taxon>
        <taxon>Coffeeae</taxon>
        <taxon>Coffea</taxon>
    </lineage>
</organism>
<accession>A0A068VIB2</accession>
<name>A0A068VIB2_COFCA</name>
<protein>
    <submittedName>
        <fullName evidence="1">DH200=94 genomic scaffold, scaffold_1356</fullName>
    </submittedName>
</protein>
<dbReference type="Gramene" id="CDP20555">
    <property type="protein sequence ID" value="CDP20555"/>
    <property type="gene ID" value="GSCOC_T00007979001"/>
</dbReference>
<gene>
    <name evidence="1" type="ORF">GSCOC_T00007979001</name>
</gene>
<evidence type="ECO:0000313" key="1">
    <source>
        <dbReference type="EMBL" id="CDP20555.1"/>
    </source>
</evidence>
<dbReference type="InParanoid" id="A0A068VIB2"/>
<proteinExistence type="predicted"/>
<dbReference type="AlphaFoldDB" id="A0A068VIB2"/>
<sequence length="53" mass="6150">MIVGCFFFYVILGTKLNREPHRFLLLTVFTFSKSYNSLLDGILFFSVPQMAKV</sequence>